<dbReference type="InterPro" id="IPR007816">
    <property type="entry name" value="ResB-like_domain"/>
</dbReference>
<organism evidence="8 9">
    <name type="scientific">Anaerobranca gottschalkii DSM 13577</name>
    <dbReference type="NCBI Taxonomy" id="1120990"/>
    <lineage>
        <taxon>Bacteria</taxon>
        <taxon>Bacillati</taxon>
        <taxon>Bacillota</taxon>
        <taxon>Clostridia</taxon>
        <taxon>Eubacteriales</taxon>
        <taxon>Proteinivoracaceae</taxon>
        <taxon>Anaerobranca</taxon>
    </lineage>
</organism>
<dbReference type="GO" id="GO:0016020">
    <property type="term" value="C:membrane"/>
    <property type="evidence" value="ECO:0007669"/>
    <property type="project" value="UniProtKB-SubCell"/>
</dbReference>
<feature type="transmembrane region" description="Helical" evidence="6">
    <location>
        <begin position="343"/>
        <end position="362"/>
    </location>
</feature>
<feature type="transmembrane region" description="Helical" evidence="6">
    <location>
        <begin position="64"/>
        <end position="84"/>
    </location>
</feature>
<keyword evidence="3" id="KW-0201">Cytochrome c-type biogenesis</keyword>
<evidence type="ECO:0000256" key="5">
    <source>
        <dbReference type="ARBA" id="ARBA00023136"/>
    </source>
</evidence>
<feature type="transmembrane region" description="Helical" evidence="6">
    <location>
        <begin position="137"/>
        <end position="158"/>
    </location>
</feature>
<evidence type="ECO:0000256" key="2">
    <source>
        <dbReference type="ARBA" id="ARBA00022692"/>
    </source>
</evidence>
<dbReference type="STRING" id="1120990.SAMN03080614_10203"/>
<sequence>MKKLRIFYSMKTGVVLLILIGILSIIGTFIPQQMPLHWYEHRYDSRTFAVIELFQLHDMYHSRWFSLLFTALTINLFLCSIIRLPQIYKKCNTSYFIGKNHIKTPLELGVIKEKLWVLGFKKFKADGNLLYSTKGKIGFLGSWITHVAVLSLVLFYFLGKIYGFSYQISGLPGETIEVFNTDLQVYIEDFLVDFRDDFSVNKYYSYIKILNAEEEFSGTVSVNNPLNYKNYRFYQVATGWATKMSITFGGEPKVVRPMYQQDFHFIDENSKVRVLDIRPDVVNNSPLAENPIIIYQLIYKNKIESMNFIEPNKPIRWRGNTIVFSQPERYTVLEITSDPTLPGVWFASLLLILGLFLSFYVNPRSVVIRPLRDGNYLIYIYSPKDEEQLIDKLIDLLKGDENYVRKSVV</sequence>
<evidence type="ECO:0000259" key="7">
    <source>
        <dbReference type="Pfam" id="PF05140"/>
    </source>
</evidence>
<dbReference type="AlphaFoldDB" id="A0A1I0ACI9"/>
<dbReference type="InterPro" id="IPR023494">
    <property type="entry name" value="Cyt_c_bgen_Ccs1/CcsB/ResB"/>
</dbReference>
<dbReference type="RefSeq" id="WP_091350460.1">
    <property type="nucleotide sequence ID" value="NZ_FOIF01000020.1"/>
</dbReference>
<dbReference type="GO" id="GO:0017004">
    <property type="term" value="P:cytochrome complex assembly"/>
    <property type="evidence" value="ECO:0007669"/>
    <property type="project" value="UniProtKB-KW"/>
</dbReference>
<dbReference type="OrthoDB" id="9770923at2"/>
<protein>
    <submittedName>
        <fullName evidence="8">Cytochrome c biogenesis protein</fullName>
    </submittedName>
</protein>
<evidence type="ECO:0000313" key="9">
    <source>
        <dbReference type="Proteomes" id="UP000243819"/>
    </source>
</evidence>
<dbReference type="EMBL" id="FOIF01000020">
    <property type="protein sequence ID" value="SES91939.1"/>
    <property type="molecule type" value="Genomic_DNA"/>
</dbReference>
<keyword evidence="5 6" id="KW-0472">Membrane</keyword>
<gene>
    <name evidence="8" type="ORF">SAMN03080614_10203</name>
</gene>
<dbReference type="Pfam" id="PF05140">
    <property type="entry name" value="ResB"/>
    <property type="match status" value="2"/>
</dbReference>
<reference evidence="9" key="1">
    <citation type="submission" date="2016-10" db="EMBL/GenBank/DDBJ databases">
        <authorList>
            <person name="Varghese N."/>
            <person name="Submissions S."/>
        </authorList>
    </citation>
    <scope>NUCLEOTIDE SEQUENCE [LARGE SCALE GENOMIC DNA]</scope>
    <source>
        <strain evidence="9">DSM 13577</strain>
    </source>
</reference>
<feature type="domain" description="ResB-like" evidence="7">
    <location>
        <begin position="324"/>
        <end position="370"/>
    </location>
</feature>
<feature type="transmembrane region" description="Helical" evidence="6">
    <location>
        <begin position="12"/>
        <end position="30"/>
    </location>
</feature>
<accession>A0A1I0ACI9</accession>
<evidence type="ECO:0000256" key="3">
    <source>
        <dbReference type="ARBA" id="ARBA00022748"/>
    </source>
</evidence>
<evidence type="ECO:0000256" key="1">
    <source>
        <dbReference type="ARBA" id="ARBA00004141"/>
    </source>
</evidence>
<dbReference type="PANTHER" id="PTHR31566">
    <property type="entry name" value="CYTOCHROME C BIOGENESIS PROTEIN CCS1, CHLOROPLASTIC"/>
    <property type="match status" value="1"/>
</dbReference>
<evidence type="ECO:0000313" key="8">
    <source>
        <dbReference type="EMBL" id="SES91939.1"/>
    </source>
</evidence>
<keyword evidence="4 6" id="KW-1133">Transmembrane helix</keyword>
<feature type="domain" description="ResB-like" evidence="7">
    <location>
        <begin position="10"/>
        <end position="250"/>
    </location>
</feature>
<dbReference type="Proteomes" id="UP000243819">
    <property type="component" value="Unassembled WGS sequence"/>
</dbReference>
<keyword evidence="2 6" id="KW-0812">Transmembrane</keyword>
<evidence type="ECO:0000256" key="4">
    <source>
        <dbReference type="ARBA" id="ARBA00022989"/>
    </source>
</evidence>
<proteinExistence type="predicted"/>
<evidence type="ECO:0000256" key="6">
    <source>
        <dbReference type="SAM" id="Phobius"/>
    </source>
</evidence>
<dbReference type="PANTHER" id="PTHR31566:SF0">
    <property type="entry name" value="CYTOCHROME C BIOGENESIS PROTEIN CCS1, CHLOROPLASTIC"/>
    <property type="match status" value="1"/>
</dbReference>
<name>A0A1I0ACI9_9FIRM</name>
<keyword evidence="9" id="KW-1185">Reference proteome</keyword>
<comment type="subcellular location">
    <subcellularLocation>
        <location evidence="1">Membrane</location>
        <topology evidence="1">Multi-pass membrane protein</topology>
    </subcellularLocation>
</comment>